<accession>A0AAE0ZYB2</accession>
<dbReference type="EMBL" id="JAWDGP010003056">
    <property type="protein sequence ID" value="KAK3777924.1"/>
    <property type="molecule type" value="Genomic_DNA"/>
</dbReference>
<reference evidence="1" key="1">
    <citation type="journal article" date="2023" name="G3 (Bethesda)">
        <title>A reference genome for the long-term kleptoplast-retaining sea slug Elysia crispata morphotype clarki.</title>
        <authorList>
            <person name="Eastman K.E."/>
            <person name="Pendleton A.L."/>
            <person name="Shaikh M.A."/>
            <person name="Suttiyut T."/>
            <person name="Ogas R."/>
            <person name="Tomko P."/>
            <person name="Gavelis G."/>
            <person name="Widhalm J.R."/>
            <person name="Wisecaver J.H."/>
        </authorList>
    </citation>
    <scope>NUCLEOTIDE SEQUENCE</scope>
    <source>
        <strain evidence="1">ECLA1</strain>
    </source>
</reference>
<sequence>MTRTVFLKTNSSITKPRKRAVKATFGDDVMNGLFRHESNIRAENHTRHGCWIRSDLKVINVNVRTERSHRSVITSLMERDNTQLISLVTAPASLVL</sequence>
<gene>
    <name evidence="1" type="ORF">RRG08_050312</name>
</gene>
<dbReference type="Proteomes" id="UP001283361">
    <property type="component" value="Unassembled WGS sequence"/>
</dbReference>
<protein>
    <submittedName>
        <fullName evidence="1">Uncharacterized protein</fullName>
    </submittedName>
</protein>
<evidence type="ECO:0000313" key="2">
    <source>
        <dbReference type="Proteomes" id="UP001283361"/>
    </source>
</evidence>
<dbReference type="AlphaFoldDB" id="A0AAE0ZYB2"/>
<proteinExistence type="predicted"/>
<comment type="caution">
    <text evidence="1">The sequence shown here is derived from an EMBL/GenBank/DDBJ whole genome shotgun (WGS) entry which is preliminary data.</text>
</comment>
<name>A0AAE0ZYB2_9GAST</name>
<organism evidence="1 2">
    <name type="scientific">Elysia crispata</name>
    <name type="common">lettuce slug</name>
    <dbReference type="NCBI Taxonomy" id="231223"/>
    <lineage>
        <taxon>Eukaryota</taxon>
        <taxon>Metazoa</taxon>
        <taxon>Spiralia</taxon>
        <taxon>Lophotrochozoa</taxon>
        <taxon>Mollusca</taxon>
        <taxon>Gastropoda</taxon>
        <taxon>Heterobranchia</taxon>
        <taxon>Euthyneura</taxon>
        <taxon>Panpulmonata</taxon>
        <taxon>Sacoglossa</taxon>
        <taxon>Placobranchoidea</taxon>
        <taxon>Plakobranchidae</taxon>
        <taxon>Elysia</taxon>
    </lineage>
</organism>
<evidence type="ECO:0000313" key="1">
    <source>
        <dbReference type="EMBL" id="KAK3777924.1"/>
    </source>
</evidence>
<keyword evidence="2" id="KW-1185">Reference proteome</keyword>